<dbReference type="SMART" id="SM00091">
    <property type="entry name" value="PAS"/>
    <property type="match status" value="3"/>
</dbReference>
<dbReference type="CDD" id="cd00130">
    <property type="entry name" value="PAS"/>
    <property type="match status" value="2"/>
</dbReference>
<dbReference type="InterPro" id="IPR000700">
    <property type="entry name" value="PAS-assoc_C"/>
</dbReference>
<dbReference type="EMBL" id="CP043494">
    <property type="protein sequence ID" value="WNG49823.1"/>
    <property type="molecule type" value="Genomic_DNA"/>
</dbReference>
<evidence type="ECO:0000313" key="10">
    <source>
        <dbReference type="Proteomes" id="UP001611383"/>
    </source>
</evidence>
<dbReference type="InterPro" id="IPR052162">
    <property type="entry name" value="Sensor_kinase/Photoreceptor"/>
</dbReference>
<dbReference type="EC" id="2.7.13.3" evidence="2"/>
<dbReference type="SMART" id="SM00388">
    <property type="entry name" value="HisKA"/>
    <property type="match status" value="1"/>
</dbReference>
<dbReference type="SMART" id="SM00086">
    <property type="entry name" value="PAC"/>
    <property type="match status" value="2"/>
</dbReference>
<evidence type="ECO:0000313" key="9">
    <source>
        <dbReference type="EMBL" id="WNG49823.1"/>
    </source>
</evidence>
<dbReference type="Pfam" id="PF02518">
    <property type="entry name" value="HATPase_c"/>
    <property type="match status" value="1"/>
</dbReference>
<sequence length="818" mass="92412">MGSEDGHAPVGVAHLEQAAQQARMWRYGVLASLSQLALQGLSLSSLVREALAQLLEVLELSQGALLEHLAEGRFQCAACFGASLEPGQLLEPSELGGWQSLLSTRSLTAEVFGEDTRVPLTPLGTGARGLLVRLPDSLGETVAVLALAVFPERRFDVDAISFLQAVAHILGAAITRERQERMRREEVARLEALLEVSPLVICLKGPDGRYVYVNRRFAAYLRRSVDEVLGHTDEELFSADTARRLRAHDDEVRSSGEAREFEEELALPEGALFFLVQRFLLRDPQHGPGVLGLMATDISGLKHSERELRRVEAELRQLVDGLRDQGIIMLDAEGRVASWSRGAERLKGYRAEEIIGRPVTFIHEGELSHPGLVREMLDQAVAKGRIEVESWCIRKDGTRFLSEDTVFPLWSQDGKVRGFSAVSRDVTERHLARKRLERSEARYRLVSRATRESIWDWDLLQNRMEWGEQALGRLGYAEEEDASHPSWWEARIYPRDREEVLAGLVQVLEGGEERWSAEFRFLRGDGSYAWVRFQGYVVREEERPVRLIGAMADITRRRRAEEARNRLYQEAQEAIRLRDEFLSVASHELKTPITPLQLHLQALRVLASKGDEAFNVERATRKLALAEHQVQRLARLVDDLLDISRLNSGRVELRFETVDVARLVRELLERQRAALRSSGSEVRLQLREALMARVDPMRLEQIFTHLLANAAKYGRGKPIDVTLEGDEAGYCIRIRDRGIGIAPEDQQRIFERFERAVSERHYGGLGLGLWLVRRITEHLGGSINVRSQPGEGATFEVRLPRFPLEARLTGVPDAPMVT</sequence>
<dbReference type="Pfam" id="PF00512">
    <property type="entry name" value="HisKA"/>
    <property type="match status" value="1"/>
</dbReference>
<feature type="domain" description="PAC" evidence="8">
    <location>
        <begin position="386"/>
        <end position="438"/>
    </location>
</feature>
<evidence type="ECO:0000256" key="5">
    <source>
        <dbReference type="ARBA" id="ARBA00022777"/>
    </source>
</evidence>
<proteinExistence type="predicted"/>
<dbReference type="InterPro" id="IPR001610">
    <property type="entry name" value="PAC"/>
</dbReference>
<dbReference type="SUPFAM" id="SSF55781">
    <property type="entry name" value="GAF domain-like"/>
    <property type="match status" value="1"/>
</dbReference>
<dbReference type="Pfam" id="PF08447">
    <property type="entry name" value="PAS_3"/>
    <property type="match status" value="1"/>
</dbReference>
<dbReference type="InterPro" id="IPR005467">
    <property type="entry name" value="His_kinase_dom"/>
</dbReference>
<gene>
    <name evidence="9" type="ORF">F0U60_41190</name>
</gene>
<dbReference type="PROSITE" id="PS50109">
    <property type="entry name" value="HIS_KIN"/>
    <property type="match status" value="1"/>
</dbReference>
<keyword evidence="3" id="KW-0597">Phosphoprotein</keyword>
<evidence type="ECO:0000256" key="2">
    <source>
        <dbReference type="ARBA" id="ARBA00012438"/>
    </source>
</evidence>
<organism evidence="9 10">
    <name type="scientific">Archangium minus</name>
    <dbReference type="NCBI Taxonomy" id="83450"/>
    <lineage>
        <taxon>Bacteria</taxon>
        <taxon>Pseudomonadati</taxon>
        <taxon>Myxococcota</taxon>
        <taxon>Myxococcia</taxon>
        <taxon>Myxococcales</taxon>
        <taxon>Cystobacterineae</taxon>
        <taxon>Archangiaceae</taxon>
        <taxon>Archangium</taxon>
    </lineage>
</organism>
<dbReference type="InterPro" id="IPR036097">
    <property type="entry name" value="HisK_dim/P_sf"/>
</dbReference>
<dbReference type="PROSITE" id="PS50113">
    <property type="entry name" value="PAC"/>
    <property type="match status" value="2"/>
</dbReference>
<keyword evidence="5" id="KW-0418">Kinase</keyword>
<feature type="domain" description="PAC" evidence="8">
    <location>
        <begin position="515"/>
        <end position="566"/>
    </location>
</feature>
<dbReference type="InterPro" id="IPR004358">
    <property type="entry name" value="Sig_transdc_His_kin-like_C"/>
</dbReference>
<keyword evidence="10" id="KW-1185">Reference proteome</keyword>
<dbReference type="InterPro" id="IPR035965">
    <property type="entry name" value="PAS-like_dom_sf"/>
</dbReference>
<dbReference type="InterPro" id="IPR013655">
    <property type="entry name" value="PAS_fold_3"/>
</dbReference>
<dbReference type="InterPro" id="IPR003594">
    <property type="entry name" value="HATPase_dom"/>
</dbReference>
<dbReference type="PROSITE" id="PS50112">
    <property type="entry name" value="PAS"/>
    <property type="match status" value="1"/>
</dbReference>
<feature type="domain" description="PAS" evidence="7">
    <location>
        <begin position="311"/>
        <end position="364"/>
    </location>
</feature>
<evidence type="ECO:0000259" key="6">
    <source>
        <dbReference type="PROSITE" id="PS50109"/>
    </source>
</evidence>
<dbReference type="PRINTS" id="PR00344">
    <property type="entry name" value="BCTRLSENSOR"/>
</dbReference>
<evidence type="ECO:0000256" key="3">
    <source>
        <dbReference type="ARBA" id="ARBA00022553"/>
    </source>
</evidence>
<keyword evidence="4" id="KW-0808">Transferase</keyword>
<dbReference type="InterPro" id="IPR013656">
    <property type="entry name" value="PAS_4"/>
</dbReference>
<dbReference type="InterPro" id="IPR000014">
    <property type="entry name" value="PAS"/>
</dbReference>
<dbReference type="Gene3D" id="1.10.287.130">
    <property type="match status" value="1"/>
</dbReference>
<dbReference type="Gene3D" id="3.30.565.10">
    <property type="entry name" value="Histidine kinase-like ATPase, C-terminal domain"/>
    <property type="match status" value="1"/>
</dbReference>
<feature type="domain" description="Histidine kinase" evidence="6">
    <location>
        <begin position="584"/>
        <end position="803"/>
    </location>
</feature>
<name>A0ABY9X351_9BACT</name>
<dbReference type="PANTHER" id="PTHR43304:SF1">
    <property type="entry name" value="PAC DOMAIN-CONTAINING PROTEIN"/>
    <property type="match status" value="1"/>
</dbReference>
<evidence type="ECO:0000259" key="7">
    <source>
        <dbReference type="PROSITE" id="PS50112"/>
    </source>
</evidence>
<protein>
    <recommendedName>
        <fullName evidence="2">histidine kinase</fullName>
        <ecNumber evidence="2">2.7.13.3</ecNumber>
    </recommendedName>
</protein>
<dbReference type="Pfam" id="PF08448">
    <property type="entry name" value="PAS_4"/>
    <property type="match status" value="1"/>
</dbReference>
<evidence type="ECO:0000256" key="1">
    <source>
        <dbReference type="ARBA" id="ARBA00000085"/>
    </source>
</evidence>
<dbReference type="InterPro" id="IPR036890">
    <property type="entry name" value="HATPase_C_sf"/>
</dbReference>
<dbReference type="InterPro" id="IPR003661">
    <property type="entry name" value="HisK_dim/P_dom"/>
</dbReference>
<comment type="catalytic activity">
    <reaction evidence="1">
        <text>ATP + protein L-histidine = ADP + protein N-phospho-L-histidine.</text>
        <dbReference type="EC" id="2.7.13.3"/>
    </reaction>
</comment>
<dbReference type="SUPFAM" id="SSF55874">
    <property type="entry name" value="ATPase domain of HSP90 chaperone/DNA topoisomerase II/histidine kinase"/>
    <property type="match status" value="1"/>
</dbReference>
<dbReference type="SMART" id="SM00387">
    <property type="entry name" value="HATPase_c"/>
    <property type="match status" value="1"/>
</dbReference>
<dbReference type="Gene3D" id="3.30.450.20">
    <property type="entry name" value="PAS domain"/>
    <property type="match status" value="3"/>
</dbReference>
<dbReference type="NCBIfam" id="TIGR00229">
    <property type="entry name" value="sensory_box"/>
    <property type="match status" value="3"/>
</dbReference>
<dbReference type="RefSeq" id="WP_395808184.1">
    <property type="nucleotide sequence ID" value="NZ_CP043494.1"/>
</dbReference>
<reference evidence="9 10" key="1">
    <citation type="submission" date="2019-08" db="EMBL/GenBank/DDBJ databases">
        <title>Archangium and Cystobacter genomes.</title>
        <authorList>
            <person name="Chen I.-C.K."/>
            <person name="Wielgoss S."/>
        </authorList>
    </citation>
    <scope>NUCLEOTIDE SEQUENCE [LARGE SCALE GENOMIC DNA]</scope>
    <source>
        <strain evidence="9 10">Cbm 6</strain>
    </source>
</reference>
<accession>A0ABY9X351</accession>
<dbReference type="CDD" id="cd00075">
    <property type="entry name" value="HATPase"/>
    <property type="match status" value="1"/>
</dbReference>
<evidence type="ECO:0000256" key="4">
    <source>
        <dbReference type="ARBA" id="ARBA00022679"/>
    </source>
</evidence>
<dbReference type="Proteomes" id="UP001611383">
    <property type="component" value="Chromosome"/>
</dbReference>
<evidence type="ECO:0000259" key="8">
    <source>
        <dbReference type="PROSITE" id="PS50113"/>
    </source>
</evidence>
<dbReference type="PANTHER" id="PTHR43304">
    <property type="entry name" value="PHYTOCHROME-LIKE PROTEIN CPH1"/>
    <property type="match status" value="1"/>
</dbReference>
<dbReference type="SUPFAM" id="SSF47384">
    <property type="entry name" value="Homodimeric domain of signal transducing histidine kinase"/>
    <property type="match status" value="1"/>
</dbReference>
<dbReference type="Pfam" id="PF13426">
    <property type="entry name" value="PAS_9"/>
    <property type="match status" value="1"/>
</dbReference>
<dbReference type="SUPFAM" id="SSF55785">
    <property type="entry name" value="PYP-like sensor domain (PAS domain)"/>
    <property type="match status" value="3"/>
</dbReference>
<dbReference type="CDD" id="cd00082">
    <property type="entry name" value="HisKA"/>
    <property type="match status" value="1"/>
</dbReference>